<keyword evidence="1" id="KW-0472">Membrane</keyword>
<dbReference type="EMBL" id="LR796613">
    <property type="protein sequence ID" value="CAB4154512.1"/>
    <property type="molecule type" value="Genomic_DNA"/>
</dbReference>
<organism evidence="2">
    <name type="scientific">uncultured Caudovirales phage</name>
    <dbReference type="NCBI Taxonomy" id="2100421"/>
    <lineage>
        <taxon>Viruses</taxon>
        <taxon>Duplodnaviria</taxon>
        <taxon>Heunggongvirae</taxon>
        <taxon>Uroviricota</taxon>
        <taxon>Caudoviricetes</taxon>
        <taxon>Peduoviridae</taxon>
        <taxon>Maltschvirus</taxon>
        <taxon>Maltschvirus maltsch</taxon>
    </lineage>
</organism>
<keyword evidence="1" id="KW-1133">Transmembrane helix</keyword>
<reference evidence="2" key="1">
    <citation type="submission" date="2020-04" db="EMBL/GenBank/DDBJ databases">
        <authorList>
            <person name="Chiriac C."/>
            <person name="Salcher M."/>
            <person name="Ghai R."/>
            <person name="Kavagutti S V."/>
        </authorList>
    </citation>
    <scope>NUCLEOTIDE SEQUENCE</scope>
</reference>
<evidence type="ECO:0000313" key="2">
    <source>
        <dbReference type="EMBL" id="CAB4154512.1"/>
    </source>
</evidence>
<accession>A0A6J5N7T2</accession>
<name>A0A6J5N7T2_9CAUD</name>
<proteinExistence type="predicted"/>
<feature type="transmembrane region" description="Helical" evidence="1">
    <location>
        <begin position="6"/>
        <end position="27"/>
    </location>
</feature>
<keyword evidence="1" id="KW-0812">Transmembrane</keyword>
<evidence type="ECO:0000256" key="1">
    <source>
        <dbReference type="SAM" id="Phobius"/>
    </source>
</evidence>
<sequence length="33" mass="3795">MSNLPHWMQWLVVFCAFTGAAFWLNVLGKLLTV</sequence>
<gene>
    <name evidence="2" type="ORF">UFOVP653_7</name>
</gene>
<protein>
    <submittedName>
        <fullName evidence="2">Uncharacterized protein</fullName>
    </submittedName>
</protein>